<dbReference type="OrthoDB" id="1489065at2"/>
<evidence type="ECO:0000256" key="2">
    <source>
        <dbReference type="SAM" id="Phobius"/>
    </source>
</evidence>
<evidence type="ECO:0000313" key="5">
    <source>
        <dbReference type="Proteomes" id="UP000240357"/>
    </source>
</evidence>
<dbReference type="InterPro" id="IPR007844">
    <property type="entry name" value="AsmA"/>
</dbReference>
<feature type="transmembrane region" description="Helical" evidence="2">
    <location>
        <begin position="12"/>
        <end position="31"/>
    </location>
</feature>
<accession>A0A2T2Y9J5</accession>
<gene>
    <name evidence="4" type="ORF">AHMF7605_00885</name>
</gene>
<comment type="caution">
    <text evidence="4">The sequence shown here is derived from an EMBL/GenBank/DDBJ whole genome shotgun (WGS) entry which is preliminary data.</text>
</comment>
<reference evidence="4 5" key="1">
    <citation type="submission" date="2018-03" db="EMBL/GenBank/DDBJ databases">
        <title>Adhaeribacter sp. HMF7605 Genome sequencing and assembly.</title>
        <authorList>
            <person name="Kang H."/>
            <person name="Kang J."/>
            <person name="Cha I."/>
            <person name="Kim H."/>
            <person name="Joh K."/>
        </authorList>
    </citation>
    <scope>NUCLEOTIDE SEQUENCE [LARGE SCALE GENOMIC DNA]</scope>
    <source>
        <strain evidence="4 5">HMF7605</strain>
    </source>
</reference>
<evidence type="ECO:0000259" key="3">
    <source>
        <dbReference type="Pfam" id="PF05170"/>
    </source>
</evidence>
<organism evidence="4 5">
    <name type="scientific">Adhaeribacter arboris</name>
    <dbReference type="NCBI Taxonomy" id="2072846"/>
    <lineage>
        <taxon>Bacteria</taxon>
        <taxon>Pseudomonadati</taxon>
        <taxon>Bacteroidota</taxon>
        <taxon>Cytophagia</taxon>
        <taxon>Cytophagales</taxon>
        <taxon>Hymenobacteraceae</taxon>
        <taxon>Adhaeribacter</taxon>
    </lineage>
</organism>
<dbReference type="PANTHER" id="PTHR30441:SF8">
    <property type="entry name" value="DUF748 DOMAIN-CONTAINING PROTEIN"/>
    <property type="match status" value="1"/>
</dbReference>
<keyword evidence="2" id="KW-1133">Transmembrane helix</keyword>
<sequence>MNKKAIGKVLRYSLGGFLLLILLTTGLLYSFKDKIIQLFVAEANRHLKTKVQVEEISLSLFRQFPNVAIALDNVTITESLPGSKAPLAKAKHLYFTLNVPDLLTGQYRVSEVNLENGQVFVKFLPDGTGNYRVFAADDSQPENKKFAFKLEKVTFKNVAIHYTDQRRAQFYQVQARQMVAALQVTDQKVAVAATGKFQVQTIQVDKDDYFQNKEIQLQTNLLVNRSASQVTISPSEVRVGPALYQVTGSVNYAGPTALDLQFNGKNTNIQALLALLPLKYSQAFGEYQSQGNVYFNATVKGITSGKANPQVLVQFGCRNATFFHFASKQKLEDLNFQGQFSNGSQQNNLTSVIELKNIRGRLRNRPFSGNVVYQNLQDPYLQVKLKGNLDVAHTLEVFPGTHLKRGSGEVGIDIAFAGKVRSFQSRTGYGQVNSSGEISLRNVSLQVKNYKPVFRQLNGNFLFRKSDLAVTGFKGKLGSSDFLINGYFKNVLGWLFLSKQRLHMEADLESGFLNFDELLREEKENASIRRQVNNPPPKATSAYKLRVSPYFDFDVNTTVQRLQFRRFRGKNVRGKLRLKNQVISSPELALQIIGGQFAIRGMLDARQPNNIQVTSLTSVNDIRLDSLFYVFENFGQQFLVQHHLKGELTATIHSDLYFNSHLKPLTDRMEAEVNAQIRNGQLLNFEPMLKLSPFIPKQELTHLQFSELSNTFWVQNRTVYIPEMEVRSNVSRASVIGIQGMHTFDQQLDYKFRIPLRNKMRRTGGEVGGLAENNGPNLFLTLKGNENNYKVAYDKQRVKTKIAQDLRREKKEFKEVLKNNAPVSPKKQSAPQPNTDEYFDF</sequence>
<dbReference type="InterPro" id="IPR052894">
    <property type="entry name" value="AsmA-related"/>
</dbReference>
<protein>
    <recommendedName>
        <fullName evidence="3">AsmA domain-containing protein</fullName>
    </recommendedName>
</protein>
<evidence type="ECO:0000313" key="4">
    <source>
        <dbReference type="EMBL" id="PSR52173.1"/>
    </source>
</evidence>
<evidence type="ECO:0000256" key="1">
    <source>
        <dbReference type="SAM" id="MobiDB-lite"/>
    </source>
</evidence>
<dbReference type="Pfam" id="PF05170">
    <property type="entry name" value="AsmA"/>
    <property type="match status" value="1"/>
</dbReference>
<name>A0A2T2Y9J5_9BACT</name>
<keyword evidence="2" id="KW-0812">Transmembrane</keyword>
<feature type="domain" description="AsmA" evidence="3">
    <location>
        <begin position="4"/>
        <end position="200"/>
    </location>
</feature>
<dbReference type="RefSeq" id="WP_158267424.1">
    <property type="nucleotide sequence ID" value="NZ_PYFT01000001.1"/>
</dbReference>
<keyword evidence="5" id="KW-1185">Reference proteome</keyword>
<proteinExistence type="predicted"/>
<dbReference type="PANTHER" id="PTHR30441">
    <property type="entry name" value="DUF748 DOMAIN-CONTAINING PROTEIN"/>
    <property type="match status" value="1"/>
</dbReference>
<dbReference type="EMBL" id="PYFT01000001">
    <property type="protein sequence ID" value="PSR52173.1"/>
    <property type="molecule type" value="Genomic_DNA"/>
</dbReference>
<feature type="region of interest" description="Disordered" evidence="1">
    <location>
        <begin position="813"/>
        <end position="841"/>
    </location>
</feature>
<dbReference type="Proteomes" id="UP000240357">
    <property type="component" value="Unassembled WGS sequence"/>
</dbReference>
<dbReference type="AlphaFoldDB" id="A0A2T2Y9J5"/>
<dbReference type="GO" id="GO:0090313">
    <property type="term" value="P:regulation of protein targeting to membrane"/>
    <property type="evidence" value="ECO:0007669"/>
    <property type="project" value="TreeGrafter"/>
</dbReference>
<keyword evidence="2" id="KW-0472">Membrane</keyword>
<dbReference type="GO" id="GO:0005886">
    <property type="term" value="C:plasma membrane"/>
    <property type="evidence" value="ECO:0007669"/>
    <property type="project" value="TreeGrafter"/>
</dbReference>
<feature type="compositionally biased region" description="Polar residues" evidence="1">
    <location>
        <begin position="826"/>
        <end position="835"/>
    </location>
</feature>